<keyword evidence="11" id="KW-1185">Reference proteome</keyword>
<organism evidence="10 11">
    <name type="scientific">Leptotrombidium deliense</name>
    <dbReference type="NCBI Taxonomy" id="299467"/>
    <lineage>
        <taxon>Eukaryota</taxon>
        <taxon>Metazoa</taxon>
        <taxon>Ecdysozoa</taxon>
        <taxon>Arthropoda</taxon>
        <taxon>Chelicerata</taxon>
        <taxon>Arachnida</taxon>
        <taxon>Acari</taxon>
        <taxon>Acariformes</taxon>
        <taxon>Trombidiformes</taxon>
        <taxon>Prostigmata</taxon>
        <taxon>Anystina</taxon>
        <taxon>Parasitengona</taxon>
        <taxon>Trombiculoidea</taxon>
        <taxon>Trombiculidae</taxon>
        <taxon>Leptotrombidium</taxon>
    </lineage>
</organism>
<accession>A0A443S9E2</accession>
<dbReference type="GO" id="GO:0005085">
    <property type="term" value="F:guanyl-nucleotide exchange factor activity"/>
    <property type="evidence" value="ECO:0007669"/>
    <property type="project" value="UniProtKB-KW"/>
</dbReference>
<dbReference type="InterPro" id="IPR017455">
    <property type="entry name" value="Znf_FYVE-rel"/>
</dbReference>
<feature type="domain" description="PH" evidence="8">
    <location>
        <begin position="80"/>
        <end position="177"/>
    </location>
</feature>
<dbReference type="GO" id="GO:0008270">
    <property type="term" value="F:zinc ion binding"/>
    <property type="evidence" value="ECO:0007669"/>
    <property type="project" value="UniProtKB-KW"/>
</dbReference>
<feature type="domain" description="FYVE-type" evidence="9">
    <location>
        <begin position="7"/>
        <end position="57"/>
    </location>
</feature>
<keyword evidence="3" id="KW-0344">Guanine-nucleotide releasing factor</keyword>
<dbReference type="PROSITE" id="PS50003">
    <property type="entry name" value="PH_DOMAIN"/>
    <property type="match status" value="1"/>
</dbReference>
<dbReference type="Gene3D" id="3.30.40.10">
    <property type="entry name" value="Zinc/RING finger domain, C3HC4 (zinc finger)"/>
    <property type="match status" value="1"/>
</dbReference>
<evidence type="ECO:0000256" key="7">
    <source>
        <dbReference type="PROSITE-ProRule" id="PRU00091"/>
    </source>
</evidence>
<dbReference type="SMART" id="SM00233">
    <property type="entry name" value="PH"/>
    <property type="match status" value="1"/>
</dbReference>
<evidence type="ECO:0000259" key="9">
    <source>
        <dbReference type="PROSITE" id="PS50178"/>
    </source>
</evidence>
<dbReference type="PANTHER" id="PTHR12673:SF267">
    <property type="entry name" value="PROTEIN CBG10230"/>
    <property type="match status" value="1"/>
</dbReference>
<evidence type="ECO:0000256" key="2">
    <source>
        <dbReference type="ARBA" id="ARBA00022490"/>
    </source>
</evidence>
<evidence type="ECO:0000256" key="5">
    <source>
        <dbReference type="ARBA" id="ARBA00022771"/>
    </source>
</evidence>
<dbReference type="VEuPathDB" id="VectorBase:LDEU007903"/>
<evidence type="ECO:0000313" key="11">
    <source>
        <dbReference type="Proteomes" id="UP000288716"/>
    </source>
</evidence>
<dbReference type="Pfam" id="PF01363">
    <property type="entry name" value="FYVE"/>
    <property type="match status" value="1"/>
</dbReference>
<evidence type="ECO:0000256" key="3">
    <source>
        <dbReference type="ARBA" id="ARBA00022658"/>
    </source>
</evidence>
<keyword evidence="4" id="KW-0479">Metal-binding</keyword>
<dbReference type="InterPro" id="IPR013083">
    <property type="entry name" value="Znf_RING/FYVE/PHD"/>
</dbReference>
<dbReference type="InterPro" id="IPR000306">
    <property type="entry name" value="Znf_FYVE"/>
</dbReference>
<dbReference type="Gene3D" id="2.30.29.30">
    <property type="entry name" value="Pleckstrin-homology domain (PH domain)/Phosphotyrosine-binding domain (PTB)"/>
    <property type="match status" value="1"/>
</dbReference>
<dbReference type="SMART" id="SM00064">
    <property type="entry name" value="FYVE"/>
    <property type="match status" value="1"/>
</dbReference>
<keyword evidence="5 7" id="KW-0863">Zinc-finger</keyword>
<evidence type="ECO:0000256" key="1">
    <source>
        <dbReference type="ARBA" id="ARBA00004496"/>
    </source>
</evidence>
<dbReference type="Pfam" id="PF00169">
    <property type="entry name" value="PH"/>
    <property type="match status" value="1"/>
</dbReference>
<dbReference type="SUPFAM" id="SSF50729">
    <property type="entry name" value="PH domain-like"/>
    <property type="match status" value="1"/>
</dbReference>
<dbReference type="InterPro" id="IPR011993">
    <property type="entry name" value="PH-like_dom_sf"/>
</dbReference>
<dbReference type="AlphaFoldDB" id="A0A443S9E2"/>
<evidence type="ECO:0000259" key="8">
    <source>
        <dbReference type="PROSITE" id="PS50003"/>
    </source>
</evidence>
<dbReference type="STRING" id="299467.A0A443S9E2"/>
<reference evidence="10 11" key="1">
    <citation type="journal article" date="2018" name="Gigascience">
        <title>Genomes of trombidid mites reveal novel predicted allergens and laterally-transferred genes associated with secondary metabolism.</title>
        <authorList>
            <person name="Dong X."/>
            <person name="Chaisiri K."/>
            <person name="Xia D."/>
            <person name="Armstrong S.D."/>
            <person name="Fang Y."/>
            <person name="Donnelly M.J."/>
            <person name="Kadowaki T."/>
            <person name="McGarry J.W."/>
            <person name="Darby A.C."/>
            <person name="Makepeace B.L."/>
        </authorList>
    </citation>
    <scope>NUCLEOTIDE SEQUENCE [LARGE SCALE GENOMIC DNA]</scope>
    <source>
        <strain evidence="10">UoL-UT</strain>
    </source>
</reference>
<comment type="subcellular location">
    <subcellularLocation>
        <location evidence="1">Cytoplasm</location>
    </subcellularLocation>
</comment>
<sequence length="179" mass="20335">MCQVKSCMSPFTITFRRHHCRACGLVVCSNCSSNKAALKYLKYRAARVCDPCYDKLKTTQDEQRNSMNVSSGEVTGNDAGSTLSGHLYKSDNGKTWKKRWFVIKEKVLYSYKASHDVAATKSIPLLGYEVISCFDPPENDHKLTFHLKHRGQPQLYFRAESTAALERWLKAMQDATVLE</sequence>
<dbReference type="PANTHER" id="PTHR12673">
    <property type="entry name" value="FACIOGENITAL DYSPLASIA PROTEIN"/>
    <property type="match status" value="1"/>
</dbReference>
<dbReference type="PROSITE" id="PS50178">
    <property type="entry name" value="ZF_FYVE"/>
    <property type="match status" value="1"/>
</dbReference>
<protein>
    <submittedName>
        <fullName evidence="10">FYVE: RhoGEF and PH domain-containing protein 6-like protein</fullName>
    </submittedName>
</protein>
<gene>
    <name evidence="10" type="ORF">B4U80_10376</name>
</gene>
<dbReference type="GO" id="GO:0005737">
    <property type="term" value="C:cytoplasm"/>
    <property type="evidence" value="ECO:0007669"/>
    <property type="project" value="UniProtKB-SubCell"/>
</dbReference>
<comment type="caution">
    <text evidence="10">The sequence shown here is derived from an EMBL/GenBank/DDBJ whole genome shotgun (WGS) entry which is preliminary data.</text>
</comment>
<dbReference type="OrthoDB" id="10018316at2759"/>
<dbReference type="InterPro" id="IPR051092">
    <property type="entry name" value="FYVE_RhoGEF_PH"/>
</dbReference>
<evidence type="ECO:0000256" key="6">
    <source>
        <dbReference type="ARBA" id="ARBA00022833"/>
    </source>
</evidence>
<dbReference type="Proteomes" id="UP000288716">
    <property type="component" value="Unassembled WGS sequence"/>
</dbReference>
<evidence type="ECO:0000256" key="4">
    <source>
        <dbReference type="ARBA" id="ARBA00022723"/>
    </source>
</evidence>
<dbReference type="InterPro" id="IPR001849">
    <property type="entry name" value="PH_domain"/>
</dbReference>
<keyword evidence="6" id="KW-0862">Zinc</keyword>
<name>A0A443S9E2_9ACAR</name>
<evidence type="ECO:0000313" key="10">
    <source>
        <dbReference type="EMBL" id="RWS24137.1"/>
    </source>
</evidence>
<keyword evidence="2" id="KW-0963">Cytoplasm</keyword>
<dbReference type="EMBL" id="NCKV01005316">
    <property type="protein sequence ID" value="RWS24137.1"/>
    <property type="molecule type" value="Genomic_DNA"/>
</dbReference>
<proteinExistence type="predicted"/>